<evidence type="ECO:0000256" key="3">
    <source>
        <dbReference type="ARBA" id="ARBA00023242"/>
    </source>
</evidence>
<evidence type="ECO:0000313" key="5">
    <source>
        <dbReference type="Proteomes" id="UP001162131"/>
    </source>
</evidence>
<dbReference type="GO" id="GO:0030686">
    <property type="term" value="C:90S preribosome"/>
    <property type="evidence" value="ECO:0007669"/>
    <property type="project" value="InterPro"/>
</dbReference>
<organism evidence="4 5">
    <name type="scientific">Blepharisma stoltei</name>
    <dbReference type="NCBI Taxonomy" id="1481888"/>
    <lineage>
        <taxon>Eukaryota</taxon>
        <taxon>Sar</taxon>
        <taxon>Alveolata</taxon>
        <taxon>Ciliophora</taxon>
        <taxon>Postciliodesmatophora</taxon>
        <taxon>Heterotrichea</taxon>
        <taxon>Heterotrichida</taxon>
        <taxon>Blepharismidae</taxon>
        <taxon>Blepharisma</taxon>
    </lineage>
</organism>
<dbReference type="PANTHER" id="PTHR31109">
    <property type="entry name" value="PROTEIN FAM207A"/>
    <property type="match status" value="1"/>
</dbReference>
<keyword evidence="3" id="KW-0539">Nucleus</keyword>
<dbReference type="GO" id="GO:0005730">
    <property type="term" value="C:nucleolus"/>
    <property type="evidence" value="ECO:0007669"/>
    <property type="project" value="UniProtKB-SubCell"/>
</dbReference>
<dbReference type="PANTHER" id="PTHR31109:SF2">
    <property type="entry name" value="RIBOSOME BIOGENESIS PROTEIN SLX9 HOMOLOG"/>
    <property type="match status" value="1"/>
</dbReference>
<dbReference type="Pfam" id="PF15341">
    <property type="entry name" value="SLX9"/>
    <property type="match status" value="1"/>
</dbReference>
<proteinExistence type="inferred from homology"/>
<accession>A0AAU9IE71</accession>
<sequence length="125" mass="14270">MVKGTLKLKEIDQSIEKLEGGKKKGKQRKIKTLKKKAIDKALKKEKKSKKKGGSFSKLSTLGDALMEIETKNQEDLHQSHLSKKESQIIQNRDTQRVQAILDHPLFKANPLQAIQQHLQSQFNKN</sequence>
<dbReference type="InterPro" id="IPR028160">
    <property type="entry name" value="Slx9-like"/>
</dbReference>
<evidence type="ECO:0000256" key="1">
    <source>
        <dbReference type="ARBA" id="ARBA00004604"/>
    </source>
</evidence>
<keyword evidence="5" id="KW-1185">Reference proteome</keyword>
<reference evidence="4" key="1">
    <citation type="submission" date="2021-09" db="EMBL/GenBank/DDBJ databases">
        <authorList>
            <consortium name="AG Swart"/>
            <person name="Singh M."/>
            <person name="Singh A."/>
            <person name="Seah K."/>
            <person name="Emmerich C."/>
        </authorList>
    </citation>
    <scope>NUCLEOTIDE SEQUENCE</scope>
    <source>
        <strain evidence="4">ATCC30299</strain>
    </source>
</reference>
<name>A0AAU9IE71_9CILI</name>
<dbReference type="EMBL" id="CAJZBQ010000011">
    <property type="protein sequence ID" value="CAG9313699.1"/>
    <property type="molecule type" value="Genomic_DNA"/>
</dbReference>
<comment type="similarity">
    <text evidence="2">Belongs to the SLX9 family.</text>
</comment>
<dbReference type="Proteomes" id="UP001162131">
    <property type="component" value="Unassembled WGS sequence"/>
</dbReference>
<comment type="subcellular location">
    <subcellularLocation>
        <location evidence="1">Nucleus</location>
        <location evidence="1">Nucleolus</location>
    </subcellularLocation>
</comment>
<dbReference type="AlphaFoldDB" id="A0AAU9IE71"/>
<evidence type="ECO:0000313" key="4">
    <source>
        <dbReference type="EMBL" id="CAG9313699.1"/>
    </source>
</evidence>
<evidence type="ECO:0008006" key="6">
    <source>
        <dbReference type="Google" id="ProtNLM"/>
    </source>
</evidence>
<protein>
    <recommendedName>
        <fullName evidence="6">Ribosome biogenesis protein SLX9</fullName>
    </recommendedName>
</protein>
<dbReference type="GO" id="GO:0000462">
    <property type="term" value="P:maturation of SSU-rRNA from tricistronic rRNA transcript (SSU-rRNA, 5.8S rRNA, LSU-rRNA)"/>
    <property type="evidence" value="ECO:0007669"/>
    <property type="project" value="InterPro"/>
</dbReference>
<comment type="caution">
    <text evidence="4">The sequence shown here is derived from an EMBL/GenBank/DDBJ whole genome shotgun (WGS) entry which is preliminary data.</text>
</comment>
<evidence type="ECO:0000256" key="2">
    <source>
        <dbReference type="ARBA" id="ARBA00011022"/>
    </source>
</evidence>
<gene>
    <name evidence="4" type="ORF">BSTOLATCC_MIC9504</name>
</gene>
<dbReference type="GO" id="GO:0030688">
    <property type="term" value="C:preribosome, small subunit precursor"/>
    <property type="evidence" value="ECO:0007669"/>
    <property type="project" value="InterPro"/>
</dbReference>